<name>A0A0F9AQI9_9ZZZZ</name>
<protein>
    <recommendedName>
        <fullName evidence="2">Band 7 domain-containing protein</fullName>
    </recommendedName>
</protein>
<evidence type="ECO:0000313" key="1">
    <source>
        <dbReference type="EMBL" id="KKL03892.1"/>
    </source>
</evidence>
<comment type="caution">
    <text evidence="1">The sequence shown here is derived from an EMBL/GenBank/DDBJ whole genome shotgun (WGS) entry which is preliminary data.</text>
</comment>
<dbReference type="AlphaFoldDB" id="A0A0F9AQI9"/>
<evidence type="ECO:0008006" key="2">
    <source>
        <dbReference type="Google" id="ProtNLM"/>
    </source>
</evidence>
<reference evidence="1" key="1">
    <citation type="journal article" date="2015" name="Nature">
        <title>Complex archaea that bridge the gap between prokaryotes and eukaryotes.</title>
        <authorList>
            <person name="Spang A."/>
            <person name="Saw J.H."/>
            <person name="Jorgensen S.L."/>
            <person name="Zaremba-Niedzwiedzka K."/>
            <person name="Martijn J."/>
            <person name="Lind A.E."/>
            <person name="van Eijk R."/>
            <person name="Schleper C."/>
            <person name="Guy L."/>
            <person name="Ettema T.J."/>
        </authorList>
    </citation>
    <scope>NUCLEOTIDE SEQUENCE</scope>
</reference>
<dbReference type="EMBL" id="LAZR01044747">
    <property type="protein sequence ID" value="KKL03892.1"/>
    <property type="molecule type" value="Genomic_DNA"/>
</dbReference>
<sequence length="274" mass="29901">YKMRKESIKLTDETDATGGVITIFKTEIVTDKNGMPIVVKKSPLVEDFKMTIIQFSVTDTKYDPETRKQFAAKKASFLLTEQAKADREKETQERLMIVERGLREKAEAEAKGNVAKATAVIAAQLKAEVALQTKIEAETKAAQLLSVAEINKKERLMIASAGFEVAEIKAKEAEQEKIATILKAQGRKEAIELSGDITQLEQALIDAEVEKAKVVAGSLAKIQVPSTIIVSGGGNGGTVTDQLINIRLMEGAGLFDKVRVSNSDVKRKVKRPSK</sequence>
<organism evidence="1">
    <name type="scientific">marine sediment metagenome</name>
    <dbReference type="NCBI Taxonomy" id="412755"/>
    <lineage>
        <taxon>unclassified sequences</taxon>
        <taxon>metagenomes</taxon>
        <taxon>ecological metagenomes</taxon>
    </lineage>
</organism>
<gene>
    <name evidence="1" type="ORF">LCGC14_2621590</name>
</gene>
<proteinExistence type="predicted"/>
<accession>A0A0F9AQI9</accession>
<feature type="non-terminal residue" evidence="1">
    <location>
        <position position="1"/>
    </location>
</feature>